<keyword evidence="6 7" id="KW-0472">Membrane</keyword>
<name>A0A7X2LR56_9BURK</name>
<dbReference type="AlphaFoldDB" id="A0A7X2LR56"/>
<protein>
    <submittedName>
        <fullName evidence="8">LysE family translocator</fullName>
    </submittedName>
</protein>
<evidence type="ECO:0000256" key="2">
    <source>
        <dbReference type="ARBA" id="ARBA00007928"/>
    </source>
</evidence>
<evidence type="ECO:0000256" key="3">
    <source>
        <dbReference type="ARBA" id="ARBA00022475"/>
    </source>
</evidence>
<dbReference type="InterPro" id="IPR001123">
    <property type="entry name" value="LeuE-type"/>
</dbReference>
<proteinExistence type="inferred from homology"/>
<dbReference type="PANTHER" id="PTHR30086:SF14">
    <property type="entry name" value="HOMOSERINE_HOMOSERINE LACTONE EFFLUX PROTEIN"/>
    <property type="match status" value="1"/>
</dbReference>
<sequence length="208" mass="21929">MSLSLWLSFVAVALAATFSPGPGVLLAISTTLALGARRTLYSSAGNAAGVFIVSCVAVSGAGLLFSRSPAAFTLLKTAGAAYLAWLGIQQWRHAGQPLAHSASTHAGDGSRRAVFMRGLAVACSNPKSILFFTAVFPQFLPMQQMTGPRFLLLSLTFVACMFVSHVSYVLLAARAGARLLDDGGMRLLRRFMGVLFVLMAAAMLLTNL</sequence>
<evidence type="ECO:0000313" key="8">
    <source>
        <dbReference type="EMBL" id="MRV70861.1"/>
    </source>
</evidence>
<dbReference type="PANTHER" id="PTHR30086">
    <property type="entry name" value="ARGININE EXPORTER PROTEIN ARGO"/>
    <property type="match status" value="1"/>
</dbReference>
<dbReference type="GO" id="GO:0005886">
    <property type="term" value="C:plasma membrane"/>
    <property type="evidence" value="ECO:0007669"/>
    <property type="project" value="UniProtKB-SubCell"/>
</dbReference>
<reference evidence="8 9" key="1">
    <citation type="submission" date="2019-11" db="EMBL/GenBank/DDBJ databases">
        <title>Novel species isolated from a subtropical stream in China.</title>
        <authorList>
            <person name="Lu H."/>
        </authorList>
    </citation>
    <scope>NUCLEOTIDE SEQUENCE [LARGE SCALE GENOMIC DNA]</scope>
    <source>
        <strain evidence="8 9">FT92W</strain>
    </source>
</reference>
<dbReference type="PIRSF" id="PIRSF006324">
    <property type="entry name" value="LeuE"/>
    <property type="match status" value="1"/>
</dbReference>
<evidence type="ECO:0000256" key="1">
    <source>
        <dbReference type="ARBA" id="ARBA00004651"/>
    </source>
</evidence>
<feature type="transmembrane region" description="Helical" evidence="7">
    <location>
        <begin position="119"/>
        <end position="140"/>
    </location>
</feature>
<evidence type="ECO:0000256" key="5">
    <source>
        <dbReference type="ARBA" id="ARBA00022989"/>
    </source>
</evidence>
<dbReference type="RefSeq" id="WP_154371337.1">
    <property type="nucleotide sequence ID" value="NZ_WKJJ01000002.1"/>
</dbReference>
<accession>A0A7X2LR56</accession>
<gene>
    <name evidence="8" type="ORF">GJ700_03895</name>
</gene>
<comment type="subcellular location">
    <subcellularLocation>
        <location evidence="1">Cell membrane</location>
        <topology evidence="1">Multi-pass membrane protein</topology>
    </subcellularLocation>
</comment>
<feature type="transmembrane region" description="Helical" evidence="7">
    <location>
        <begin position="152"/>
        <end position="175"/>
    </location>
</feature>
<evidence type="ECO:0000256" key="6">
    <source>
        <dbReference type="ARBA" id="ARBA00023136"/>
    </source>
</evidence>
<keyword evidence="4 7" id="KW-0812">Transmembrane</keyword>
<feature type="transmembrane region" description="Helical" evidence="7">
    <location>
        <begin position="187"/>
        <end position="205"/>
    </location>
</feature>
<dbReference type="EMBL" id="WKJJ01000002">
    <property type="protein sequence ID" value="MRV70861.1"/>
    <property type="molecule type" value="Genomic_DNA"/>
</dbReference>
<keyword evidence="3" id="KW-1003">Cell membrane</keyword>
<keyword evidence="9" id="KW-1185">Reference proteome</keyword>
<comment type="similarity">
    <text evidence="2">Belongs to the Rht family.</text>
</comment>
<evidence type="ECO:0000256" key="4">
    <source>
        <dbReference type="ARBA" id="ARBA00022692"/>
    </source>
</evidence>
<keyword evidence="5 7" id="KW-1133">Transmembrane helix</keyword>
<dbReference type="GO" id="GO:0042970">
    <property type="term" value="F:homoserine transmembrane transporter activity"/>
    <property type="evidence" value="ECO:0007669"/>
    <property type="project" value="TreeGrafter"/>
</dbReference>
<feature type="transmembrane region" description="Helical" evidence="7">
    <location>
        <begin position="43"/>
        <end position="66"/>
    </location>
</feature>
<evidence type="ECO:0000313" key="9">
    <source>
        <dbReference type="Proteomes" id="UP000446768"/>
    </source>
</evidence>
<dbReference type="Pfam" id="PF01810">
    <property type="entry name" value="LysE"/>
    <property type="match status" value="1"/>
</dbReference>
<organism evidence="8 9">
    <name type="scientific">Pseudoduganella rivuli</name>
    <dbReference type="NCBI Taxonomy" id="2666085"/>
    <lineage>
        <taxon>Bacteria</taxon>
        <taxon>Pseudomonadati</taxon>
        <taxon>Pseudomonadota</taxon>
        <taxon>Betaproteobacteria</taxon>
        <taxon>Burkholderiales</taxon>
        <taxon>Oxalobacteraceae</taxon>
        <taxon>Telluria group</taxon>
        <taxon>Pseudoduganella</taxon>
    </lineage>
</organism>
<dbReference type="Proteomes" id="UP000446768">
    <property type="component" value="Unassembled WGS sequence"/>
</dbReference>
<evidence type="ECO:0000256" key="7">
    <source>
        <dbReference type="SAM" id="Phobius"/>
    </source>
</evidence>
<comment type="caution">
    <text evidence="8">The sequence shown here is derived from an EMBL/GenBank/DDBJ whole genome shotgun (WGS) entry which is preliminary data.</text>
</comment>